<reference evidence="4 5" key="1">
    <citation type="submission" date="2023-12" db="EMBL/GenBank/DDBJ databases">
        <title>Micromonospora sp. nov., isolated from Atacama Desert.</title>
        <authorList>
            <person name="Carro L."/>
            <person name="Golinska P."/>
            <person name="Klenk H.-P."/>
            <person name="Goodfellow M."/>
        </authorList>
    </citation>
    <scope>NUCLEOTIDE SEQUENCE [LARGE SCALE GENOMIC DNA]</scope>
    <source>
        <strain evidence="4 5">4G53</strain>
    </source>
</reference>
<name>A0ABU5JMN5_9ACTN</name>
<evidence type="ECO:0000313" key="4">
    <source>
        <dbReference type="EMBL" id="MDZ5493884.1"/>
    </source>
</evidence>
<dbReference type="Proteomes" id="UP001290101">
    <property type="component" value="Unassembled WGS sequence"/>
</dbReference>
<dbReference type="PANTHER" id="PTHR30349">
    <property type="entry name" value="PHAGE INTEGRASE-RELATED"/>
    <property type="match status" value="1"/>
</dbReference>
<dbReference type="InterPro" id="IPR002104">
    <property type="entry name" value="Integrase_catalytic"/>
</dbReference>
<organism evidence="4 5">
    <name type="scientific">Micromonospora sicca</name>
    <dbReference type="NCBI Taxonomy" id="2202420"/>
    <lineage>
        <taxon>Bacteria</taxon>
        <taxon>Bacillati</taxon>
        <taxon>Actinomycetota</taxon>
        <taxon>Actinomycetes</taxon>
        <taxon>Micromonosporales</taxon>
        <taxon>Micromonosporaceae</taxon>
        <taxon>Micromonospora</taxon>
    </lineage>
</organism>
<evidence type="ECO:0000256" key="1">
    <source>
        <dbReference type="ARBA" id="ARBA00023125"/>
    </source>
</evidence>
<keyword evidence="1" id="KW-0238">DNA-binding</keyword>
<gene>
    <name evidence="4" type="ORF">U2F25_31230</name>
</gene>
<dbReference type="Pfam" id="PF00589">
    <property type="entry name" value="Phage_integrase"/>
    <property type="match status" value="1"/>
</dbReference>
<dbReference type="PANTHER" id="PTHR30349:SF91">
    <property type="entry name" value="INTA PROTEIN"/>
    <property type="match status" value="1"/>
</dbReference>
<dbReference type="InterPro" id="IPR050090">
    <property type="entry name" value="Tyrosine_recombinase_XerCD"/>
</dbReference>
<dbReference type="Gene3D" id="1.10.443.10">
    <property type="entry name" value="Intergrase catalytic core"/>
    <property type="match status" value="1"/>
</dbReference>
<feature type="domain" description="Tyr recombinase" evidence="3">
    <location>
        <begin position="199"/>
        <end position="419"/>
    </location>
</feature>
<dbReference type="EMBL" id="JAXOTQ010000055">
    <property type="protein sequence ID" value="MDZ5493884.1"/>
    <property type="molecule type" value="Genomic_DNA"/>
</dbReference>
<dbReference type="CDD" id="cd01189">
    <property type="entry name" value="INT_ICEBs1_C_like"/>
    <property type="match status" value="1"/>
</dbReference>
<dbReference type="InterPro" id="IPR013762">
    <property type="entry name" value="Integrase-like_cat_sf"/>
</dbReference>
<keyword evidence="2" id="KW-0233">DNA recombination</keyword>
<keyword evidence="5" id="KW-1185">Reference proteome</keyword>
<evidence type="ECO:0000259" key="3">
    <source>
        <dbReference type="PROSITE" id="PS51898"/>
    </source>
</evidence>
<proteinExistence type="predicted"/>
<dbReference type="InterPro" id="IPR011010">
    <property type="entry name" value="DNA_brk_join_enz"/>
</dbReference>
<comment type="caution">
    <text evidence="4">The sequence shown here is derived from an EMBL/GenBank/DDBJ whole genome shotgun (WGS) entry which is preliminary data.</text>
</comment>
<evidence type="ECO:0000256" key="2">
    <source>
        <dbReference type="ARBA" id="ARBA00023172"/>
    </source>
</evidence>
<dbReference type="SUPFAM" id="SSF56349">
    <property type="entry name" value="DNA breaking-rejoining enzymes"/>
    <property type="match status" value="1"/>
</dbReference>
<dbReference type="Gene3D" id="1.10.150.130">
    <property type="match status" value="1"/>
</dbReference>
<dbReference type="InterPro" id="IPR010998">
    <property type="entry name" value="Integrase_recombinase_N"/>
</dbReference>
<evidence type="ECO:0000313" key="5">
    <source>
        <dbReference type="Proteomes" id="UP001290101"/>
    </source>
</evidence>
<dbReference type="RefSeq" id="WP_322443404.1">
    <property type="nucleotide sequence ID" value="NZ_JAXOTQ010000055.1"/>
</dbReference>
<sequence length="431" mass="48593">MPGKRANGEGSIFPYRNGFAAYVWVTKPDGKRARKYVYGKTREEVHDEWVRLHQQAKAGPVATNVPTVANYMTYWLAEIVEPNLAPLTYATYETLTRLYIVPGLGAKRLDGRLSVREVQTWLNKVAKTCQCCAQGKDERRPPKNRKCCAVGRCCQDLPSGRTVKGIRAVLRSALSQAVVEELLAKNVAALVKLPPIRARKGKSWSSEEARAFLESSRDGDDYLYAAYVLVLVLGLRKGEVLGLTWDRIEWDGWDKPCVPHGEELCEHCRDDHDISLVIDKQLQRVRGQLLHRATKTEESDAPLPLPAICVTALRHRYRQQETAKEKAGEAWHDTGMIFTTRYGLPVEPRNFNRSYDSRIANAGVPKITVHDARRTCGSLLVDLDVHPRIAMAILRHADFSITMEIYSQVSSKATREALRKLGESLDQSCQR</sequence>
<accession>A0ABU5JMN5</accession>
<protein>
    <submittedName>
        <fullName evidence="4">Tyrosine-type recombinase/integrase</fullName>
    </submittedName>
</protein>
<dbReference type="PROSITE" id="PS51898">
    <property type="entry name" value="TYR_RECOMBINASE"/>
    <property type="match status" value="1"/>
</dbReference>